<keyword evidence="8" id="KW-1185">Reference proteome</keyword>
<evidence type="ECO:0000256" key="6">
    <source>
        <dbReference type="RuleBase" id="RU000461"/>
    </source>
</evidence>
<dbReference type="InterPro" id="IPR050121">
    <property type="entry name" value="Cytochrome_P450_monoxygenase"/>
</dbReference>
<evidence type="ECO:0000256" key="3">
    <source>
        <dbReference type="ARBA" id="ARBA00022723"/>
    </source>
</evidence>
<keyword evidence="3 5" id="KW-0479">Metal-binding</keyword>
<keyword evidence="5 6" id="KW-0349">Heme</keyword>
<evidence type="ECO:0000313" key="7">
    <source>
        <dbReference type="EMBL" id="PMD16499.1"/>
    </source>
</evidence>
<dbReference type="GO" id="GO:0020037">
    <property type="term" value="F:heme binding"/>
    <property type="evidence" value="ECO:0007669"/>
    <property type="project" value="InterPro"/>
</dbReference>
<keyword evidence="4 5" id="KW-0408">Iron</keyword>
<dbReference type="SUPFAM" id="SSF48264">
    <property type="entry name" value="Cytochrome P450"/>
    <property type="match status" value="1"/>
</dbReference>
<dbReference type="STRING" id="1745343.A0A2J6PR65"/>
<dbReference type="GO" id="GO:0016705">
    <property type="term" value="F:oxidoreductase activity, acting on paired donors, with incorporation or reduction of molecular oxygen"/>
    <property type="evidence" value="ECO:0007669"/>
    <property type="project" value="InterPro"/>
</dbReference>
<sequence>MGVVNGKKSDRICLVVYRRFFHPLAKIPGPFWASITYYYIVKYNLFSERSQFYLQVEKLHQKYGPVIRISPNEIHLNDPDNYEKTAAFGTTNNALHRARRAAINPVFSRKAVLQLEDVIQAKTKKLIHRMEDLLTEGKPVDLHHGYRALSVDIVTDYSFDNCYNQLDAPSFGADFFDMTEELTLRGWVLQAFPILGPISNLRCVKEISAVKASIDSGRSTSTRKTIFHQLLDPAATPGHVDPSVEDLTDEAFTIIAAAADTTSHAMAILTYHVVSNPTIYRSLTLELKTAFHSHDHDHLDYTTLEKLPYLSAVIKEGLRISYGTPGRLPRTINTPTATFNGYAVPKGTVVGMSTYLMHRNPNLFPDPDAFDPCRWLNPVTAKRLEKCLVYFSRGSTQCVGMHLAYLQLYVGIGTIFRTFENLRIFETTKEDLEFDDFFAAGFPKG</sequence>
<keyword evidence="6" id="KW-0503">Monooxygenase</keyword>
<dbReference type="InterPro" id="IPR002403">
    <property type="entry name" value="Cyt_P450_E_grp-IV"/>
</dbReference>
<name>A0A2J6PR65_9HELO</name>
<dbReference type="OrthoDB" id="3945418at2759"/>
<evidence type="ECO:0000256" key="2">
    <source>
        <dbReference type="ARBA" id="ARBA00010617"/>
    </source>
</evidence>
<evidence type="ECO:0000256" key="5">
    <source>
        <dbReference type="PIRSR" id="PIRSR602403-1"/>
    </source>
</evidence>
<dbReference type="Gene3D" id="1.10.630.10">
    <property type="entry name" value="Cytochrome P450"/>
    <property type="match status" value="1"/>
</dbReference>
<accession>A0A2J6PR65</accession>
<proteinExistence type="inferred from homology"/>
<comment type="cofactor">
    <cofactor evidence="1 5">
        <name>heme</name>
        <dbReference type="ChEBI" id="CHEBI:30413"/>
    </cofactor>
</comment>
<feature type="binding site" description="axial binding residue" evidence="5">
    <location>
        <position position="398"/>
    </location>
    <ligand>
        <name>heme</name>
        <dbReference type="ChEBI" id="CHEBI:30413"/>
    </ligand>
    <ligandPart>
        <name>Fe</name>
        <dbReference type="ChEBI" id="CHEBI:18248"/>
    </ligandPart>
</feature>
<dbReference type="PROSITE" id="PS00086">
    <property type="entry name" value="CYTOCHROME_P450"/>
    <property type="match status" value="1"/>
</dbReference>
<dbReference type="AlphaFoldDB" id="A0A2J6PR65"/>
<evidence type="ECO:0000256" key="4">
    <source>
        <dbReference type="ARBA" id="ARBA00023004"/>
    </source>
</evidence>
<organism evidence="7 8">
    <name type="scientific">Hyaloscypha hepaticicola</name>
    <dbReference type="NCBI Taxonomy" id="2082293"/>
    <lineage>
        <taxon>Eukaryota</taxon>
        <taxon>Fungi</taxon>
        <taxon>Dikarya</taxon>
        <taxon>Ascomycota</taxon>
        <taxon>Pezizomycotina</taxon>
        <taxon>Leotiomycetes</taxon>
        <taxon>Helotiales</taxon>
        <taxon>Hyaloscyphaceae</taxon>
        <taxon>Hyaloscypha</taxon>
    </lineage>
</organism>
<evidence type="ECO:0000313" key="8">
    <source>
        <dbReference type="Proteomes" id="UP000235672"/>
    </source>
</evidence>
<dbReference type="EMBL" id="KZ613505">
    <property type="protein sequence ID" value="PMD16499.1"/>
    <property type="molecule type" value="Genomic_DNA"/>
</dbReference>
<dbReference type="Proteomes" id="UP000235672">
    <property type="component" value="Unassembled WGS sequence"/>
</dbReference>
<dbReference type="InterPro" id="IPR017972">
    <property type="entry name" value="Cyt_P450_CS"/>
</dbReference>
<dbReference type="InterPro" id="IPR001128">
    <property type="entry name" value="Cyt_P450"/>
</dbReference>
<comment type="similarity">
    <text evidence="2 6">Belongs to the cytochrome P450 family.</text>
</comment>
<dbReference type="GO" id="GO:0004497">
    <property type="term" value="F:monooxygenase activity"/>
    <property type="evidence" value="ECO:0007669"/>
    <property type="project" value="UniProtKB-KW"/>
</dbReference>
<reference evidence="7 8" key="1">
    <citation type="submission" date="2016-05" db="EMBL/GenBank/DDBJ databases">
        <title>A degradative enzymes factory behind the ericoid mycorrhizal symbiosis.</title>
        <authorList>
            <consortium name="DOE Joint Genome Institute"/>
            <person name="Martino E."/>
            <person name="Morin E."/>
            <person name="Grelet G."/>
            <person name="Kuo A."/>
            <person name="Kohler A."/>
            <person name="Daghino S."/>
            <person name="Barry K."/>
            <person name="Choi C."/>
            <person name="Cichocki N."/>
            <person name="Clum A."/>
            <person name="Copeland A."/>
            <person name="Hainaut M."/>
            <person name="Haridas S."/>
            <person name="Labutti K."/>
            <person name="Lindquist E."/>
            <person name="Lipzen A."/>
            <person name="Khouja H.-R."/>
            <person name="Murat C."/>
            <person name="Ohm R."/>
            <person name="Olson A."/>
            <person name="Spatafora J."/>
            <person name="Veneault-Fourrey C."/>
            <person name="Henrissat B."/>
            <person name="Grigoriev I."/>
            <person name="Martin F."/>
            <person name="Perotto S."/>
        </authorList>
    </citation>
    <scope>NUCLEOTIDE SEQUENCE [LARGE SCALE GENOMIC DNA]</scope>
    <source>
        <strain evidence="7 8">UAMH 7357</strain>
    </source>
</reference>
<dbReference type="PRINTS" id="PR00465">
    <property type="entry name" value="EP450IV"/>
</dbReference>
<protein>
    <submittedName>
        <fullName evidence="7">Cytochrome P450</fullName>
    </submittedName>
</protein>
<dbReference type="GO" id="GO:0005506">
    <property type="term" value="F:iron ion binding"/>
    <property type="evidence" value="ECO:0007669"/>
    <property type="project" value="InterPro"/>
</dbReference>
<dbReference type="CDD" id="cd11062">
    <property type="entry name" value="CYP58-like"/>
    <property type="match status" value="1"/>
</dbReference>
<dbReference type="InterPro" id="IPR036396">
    <property type="entry name" value="Cyt_P450_sf"/>
</dbReference>
<keyword evidence="6" id="KW-0560">Oxidoreductase</keyword>
<evidence type="ECO:0000256" key="1">
    <source>
        <dbReference type="ARBA" id="ARBA00001971"/>
    </source>
</evidence>
<dbReference type="Pfam" id="PF00067">
    <property type="entry name" value="p450"/>
    <property type="match status" value="1"/>
</dbReference>
<gene>
    <name evidence="7" type="ORF">NA56DRAFT_673273</name>
</gene>
<dbReference type="PANTHER" id="PTHR24305:SF152">
    <property type="entry name" value="P450, PUTATIVE (EUROFUNG)-RELATED"/>
    <property type="match status" value="1"/>
</dbReference>
<dbReference type="PANTHER" id="PTHR24305">
    <property type="entry name" value="CYTOCHROME P450"/>
    <property type="match status" value="1"/>
</dbReference>